<dbReference type="Proteomes" id="UP000254266">
    <property type="component" value="Unassembled WGS sequence"/>
</dbReference>
<dbReference type="SUPFAM" id="SSF47175">
    <property type="entry name" value="Cytochromes"/>
    <property type="match status" value="1"/>
</dbReference>
<organism evidence="2 3">
    <name type="scientific">endosymbiont of Galathealinum brachiosum</name>
    <dbReference type="NCBI Taxonomy" id="2200906"/>
    <lineage>
        <taxon>Bacteria</taxon>
        <taxon>Pseudomonadati</taxon>
        <taxon>Pseudomonadota</taxon>
        <taxon>Gammaproteobacteria</taxon>
        <taxon>sulfur-oxidizing symbionts</taxon>
    </lineage>
</organism>
<dbReference type="InterPro" id="IPR010980">
    <property type="entry name" value="Cyt_c/b562"/>
</dbReference>
<comment type="caution">
    <text evidence="2">The sequence shown here is derived from an EMBL/GenBank/DDBJ whole genome shotgun (WGS) entry which is preliminary data.</text>
</comment>
<dbReference type="GO" id="GO:0009055">
    <property type="term" value="F:electron transfer activity"/>
    <property type="evidence" value="ECO:0007669"/>
    <property type="project" value="InterPro"/>
</dbReference>
<accession>A0A370DK91</accession>
<evidence type="ECO:0000256" key="1">
    <source>
        <dbReference type="SAM" id="SignalP"/>
    </source>
</evidence>
<feature type="signal peptide" evidence="1">
    <location>
        <begin position="1"/>
        <end position="27"/>
    </location>
</feature>
<reference evidence="2 3" key="1">
    <citation type="journal article" date="2018" name="ISME J.">
        <title>Endosymbiont genomes yield clues of tubeworm success.</title>
        <authorList>
            <person name="Li Y."/>
            <person name="Liles M.R."/>
            <person name="Halanych K.M."/>
        </authorList>
    </citation>
    <scope>NUCLEOTIDE SEQUENCE [LARGE SCALE GENOMIC DNA]</scope>
    <source>
        <strain evidence="2">A1464</strain>
    </source>
</reference>
<name>A0A370DK91_9GAMM</name>
<evidence type="ECO:0000313" key="3">
    <source>
        <dbReference type="Proteomes" id="UP000254266"/>
    </source>
</evidence>
<dbReference type="GO" id="GO:0005506">
    <property type="term" value="F:iron ion binding"/>
    <property type="evidence" value="ECO:0007669"/>
    <property type="project" value="InterPro"/>
</dbReference>
<gene>
    <name evidence="2" type="ORF">DIZ80_02325</name>
</gene>
<dbReference type="AlphaFoldDB" id="A0A370DK91"/>
<dbReference type="GO" id="GO:0020037">
    <property type="term" value="F:heme binding"/>
    <property type="evidence" value="ECO:0007669"/>
    <property type="project" value="InterPro"/>
</dbReference>
<sequence>MFRLYIKMKILKLLLLCSIVFSTGMSAVNAEPDSSIDIKKPPVVLAKWYKPENKRQVWLHTMFKLRREMQAMREYAGQEDEVHMRKWLANFEKHYNKISEMVPEWEDKIKPELVSSVRKHAQNKDFYNVAITLNKIRETCDNCHDDYQPQVTAIYRSPDYSDLKINDVDGEPQNIENNMQDLSMYVNRILISLADGNNQAALNTTQNFKQQLKNLRSSCQSCHKDDEYPQERILGEATSNRIKSLEKNIKLGHIKESQKLMGEIAVTVCARCHNTHRIVYDLRESLLPEKKK</sequence>
<dbReference type="GO" id="GO:0022900">
    <property type="term" value="P:electron transport chain"/>
    <property type="evidence" value="ECO:0007669"/>
    <property type="project" value="InterPro"/>
</dbReference>
<dbReference type="InterPro" id="IPR036280">
    <property type="entry name" value="Multihaem_cyt_sf"/>
</dbReference>
<keyword evidence="3" id="KW-1185">Reference proteome</keyword>
<evidence type="ECO:0000313" key="2">
    <source>
        <dbReference type="EMBL" id="RDH85273.1"/>
    </source>
</evidence>
<protein>
    <submittedName>
        <fullName evidence="2">Uncharacterized protein</fullName>
    </submittedName>
</protein>
<dbReference type="SUPFAM" id="SSF48695">
    <property type="entry name" value="Multiheme cytochromes"/>
    <property type="match status" value="1"/>
</dbReference>
<dbReference type="EMBL" id="QFXC01000004">
    <property type="protein sequence ID" value="RDH85273.1"/>
    <property type="molecule type" value="Genomic_DNA"/>
</dbReference>
<keyword evidence="1" id="KW-0732">Signal</keyword>
<feature type="chain" id="PRO_5016834892" evidence="1">
    <location>
        <begin position="28"/>
        <end position="292"/>
    </location>
</feature>
<proteinExistence type="predicted"/>